<dbReference type="InterPro" id="IPR050204">
    <property type="entry name" value="AraC_XylS_family_regulators"/>
</dbReference>
<organism evidence="5 6">
    <name type="scientific">Novosphingobium capsulatum</name>
    <dbReference type="NCBI Taxonomy" id="13688"/>
    <lineage>
        <taxon>Bacteria</taxon>
        <taxon>Pseudomonadati</taxon>
        <taxon>Pseudomonadota</taxon>
        <taxon>Alphaproteobacteria</taxon>
        <taxon>Sphingomonadales</taxon>
        <taxon>Sphingomonadaceae</taxon>
        <taxon>Novosphingobium</taxon>
    </lineage>
</organism>
<dbReference type="SUPFAM" id="SSF46689">
    <property type="entry name" value="Homeodomain-like"/>
    <property type="match status" value="2"/>
</dbReference>
<comment type="caution">
    <text evidence="5">The sequence shown here is derived from an EMBL/GenBank/DDBJ whole genome shotgun (WGS) entry which is preliminary data.</text>
</comment>
<keyword evidence="3" id="KW-0804">Transcription</keyword>
<evidence type="ECO:0000256" key="3">
    <source>
        <dbReference type="ARBA" id="ARBA00023163"/>
    </source>
</evidence>
<dbReference type="SMART" id="SM00342">
    <property type="entry name" value="HTH_ARAC"/>
    <property type="match status" value="1"/>
</dbReference>
<dbReference type="PANTHER" id="PTHR46796">
    <property type="entry name" value="HTH-TYPE TRANSCRIPTIONAL ACTIVATOR RHAS-RELATED"/>
    <property type="match status" value="1"/>
</dbReference>
<dbReference type="Pfam" id="PF12833">
    <property type="entry name" value="HTH_18"/>
    <property type="match status" value="1"/>
</dbReference>
<evidence type="ECO:0000259" key="4">
    <source>
        <dbReference type="PROSITE" id="PS01124"/>
    </source>
</evidence>
<dbReference type="PROSITE" id="PS00041">
    <property type="entry name" value="HTH_ARAC_FAMILY_1"/>
    <property type="match status" value="1"/>
</dbReference>
<proteinExistence type="predicted"/>
<keyword evidence="2" id="KW-0238">DNA-binding</keyword>
<keyword evidence="6" id="KW-1185">Reference proteome</keyword>
<dbReference type="PANTHER" id="PTHR46796:SF6">
    <property type="entry name" value="ARAC SUBFAMILY"/>
    <property type="match status" value="1"/>
</dbReference>
<dbReference type="InterPro" id="IPR018062">
    <property type="entry name" value="HTH_AraC-typ_CS"/>
</dbReference>
<evidence type="ECO:0000313" key="5">
    <source>
        <dbReference type="EMBL" id="MDR6511896.1"/>
    </source>
</evidence>
<dbReference type="InterPro" id="IPR018060">
    <property type="entry name" value="HTH_AraC"/>
</dbReference>
<keyword evidence="1" id="KW-0805">Transcription regulation</keyword>
<gene>
    <name evidence="5" type="ORF">J2792_002772</name>
</gene>
<reference evidence="5 6" key="1">
    <citation type="submission" date="2023-07" db="EMBL/GenBank/DDBJ databases">
        <title>Sorghum-associated microbial communities from plants grown in Nebraska, USA.</title>
        <authorList>
            <person name="Schachtman D."/>
        </authorList>
    </citation>
    <scope>NUCLEOTIDE SEQUENCE [LARGE SCALE GENOMIC DNA]</scope>
    <source>
        <strain evidence="5 6">DS1027</strain>
    </source>
</reference>
<dbReference type="InterPro" id="IPR009057">
    <property type="entry name" value="Homeodomain-like_sf"/>
</dbReference>
<protein>
    <submittedName>
        <fullName evidence="5">AraC family transcriptional regulator</fullName>
    </submittedName>
</protein>
<dbReference type="EMBL" id="JAVDRD010000006">
    <property type="protein sequence ID" value="MDR6511896.1"/>
    <property type="molecule type" value="Genomic_DNA"/>
</dbReference>
<dbReference type="Proteomes" id="UP001184150">
    <property type="component" value="Unassembled WGS sequence"/>
</dbReference>
<dbReference type="PROSITE" id="PS01124">
    <property type="entry name" value="HTH_ARAC_FAMILY_2"/>
    <property type="match status" value="1"/>
</dbReference>
<dbReference type="Gene3D" id="1.10.10.60">
    <property type="entry name" value="Homeodomain-like"/>
    <property type="match status" value="2"/>
</dbReference>
<evidence type="ECO:0000256" key="2">
    <source>
        <dbReference type="ARBA" id="ARBA00023125"/>
    </source>
</evidence>
<name>A0ABU1MPG8_9SPHN</name>
<sequence length="298" mass="33531">MRIGTESGLTAADTHGILLRPEHEVLQSSDSLEWQSFYASHQREAPYADTFGGNDHHLIIVHLNGPVRIRRELSGERREARIGTGGLFILPAQRDFGVALMSPLETVHLYVHRKLIAATVRELCDDALDSVEFLPRMGEHDPLLEQLARLACTMIKERQSDLFADSVARLIAAQLVRHHALAKRVELPRITGLQPSQIARVRALVAEKMEAPISVDDLARAANLSPIHFARQFKRSTGRAPYQYIIEQRVERARDLLRGDLPIAEIAVRCGFTHQEHLTRIFGRTTGVTPAAYRRSLR</sequence>
<evidence type="ECO:0000256" key="1">
    <source>
        <dbReference type="ARBA" id="ARBA00023015"/>
    </source>
</evidence>
<evidence type="ECO:0000313" key="6">
    <source>
        <dbReference type="Proteomes" id="UP001184150"/>
    </source>
</evidence>
<dbReference type="RefSeq" id="WP_022678209.1">
    <property type="nucleotide sequence ID" value="NZ_CP140000.1"/>
</dbReference>
<feature type="domain" description="HTH araC/xylS-type" evidence="4">
    <location>
        <begin position="199"/>
        <end position="296"/>
    </location>
</feature>
<accession>A0ABU1MPG8</accession>